<dbReference type="InterPro" id="IPR008040">
    <property type="entry name" value="Hydant_A_N"/>
</dbReference>
<dbReference type="PANTHER" id="PTHR11365:SF23">
    <property type="entry name" value="HYPOTHETICAL 5-OXOPROLINASE (EUROFUNG)-RELATED"/>
    <property type="match status" value="1"/>
</dbReference>
<accession>A0A918CAT8</accession>
<evidence type="ECO:0000259" key="1">
    <source>
        <dbReference type="Pfam" id="PF01968"/>
    </source>
</evidence>
<evidence type="ECO:0000259" key="2">
    <source>
        <dbReference type="Pfam" id="PF05378"/>
    </source>
</evidence>
<gene>
    <name evidence="3" type="ORF">GCM10010196_04000</name>
</gene>
<dbReference type="GO" id="GO:0005829">
    <property type="term" value="C:cytosol"/>
    <property type="evidence" value="ECO:0007669"/>
    <property type="project" value="TreeGrafter"/>
</dbReference>
<dbReference type="EMBL" id="BMRJ01000001">
    <property type="protein sequence ID" value="GGR14579.1"/>
    <property type="molecule type" value="Genomic_DNA"/>
</dbReference>
<dbReference type="GO" id="GO:0006749">
    <property type="term" value="P:glutathione metabolic process"/>
    <property type="evidence" value="ECO:0007669"/>
    <property type="project" value="TreeGrafter"/>
</dbReference>
<organism evidence="3 4">
    <name type="scientific">Agromyces mediolanus</name>
    <name type="common">Corynebacterium mediolanum</name>
    <dbReference type="NCBI Taxonomy" id="41986"/>
    <lineage>
        <taxon>Bacteria</taxon>
        <taxon>Bacillati</taxon>
        <taxon>Actinomycetota</taxon>
        <taxon>Actinomycetes</taxon>
        <taxon>Micrococcales</taxon>
        <taxon>Microbacteriaceae</taxon>
        <taxon>Agromyces</taxon>
    </lineage>
</organism>
<evidence type="ECO:0000313" key="3">
    <source>
        <dbReference type="EMBL" id="GGR14579.1"/>
    </source>
</evidence>
<comment type="caution">
    <text evidence="3">The sequence shown here is derived from an EMBL/GenBank/DDBJ whole genome shotgun (WGS) entry which is preliminary data.</text>
</comment>
<dbReference type="AlphaFoldDB" id="A0A918CAT8"/>
<dbReference type="Gene3D" id="3.30.420.40">
    <property type="match status" value="1"/>
</dbReference>
<proteinExistence type="predicted"/>
<name>A0A918CAT8_AGRME</name>
<reference evidence="3" key="2">
    <citation type="submission" date="2020-09" db="EMBL/GenBank/DDBJ databases">
        <authorList>
            <person name="Sun Q."/>
            <person name="Ohkuma M."/>
        </authorList>
    </citation>
    <scope>NUCLEOTIDE SEQUENCE</scope>
    <source>
        <strain evidence="3">JCM 3346</strain>
    </source>
</reference>
<dbReference type="Pfam" id="PF05378">
    <property type="entry name" value="Hydant_A_N"/>
    <property type="match status" value="1"/>
</dbReference>
<feature type="domain" description="Hydantoinase/oxoprolinase N-terminal" evidence="2">
    <location>
        <begin position="2"/>
        <end position="175"/>
    </location>
</feature>
<dbReference type="InterPro" id="IPR043129">
    <property type="entry name" value="ATPase_NBD"/>
</dbReference>
<dbReference type="GO" id="GO:0017168">
    <property type="term" value="F:5-oxoprolinase (ATP-hydrolyzing) activity"/>
    <property type="evidence" value="ECO:0007669"/>
    <property type="project" value="TreeGrafter"/>
</dbReference>
<dbReference type="PANTHER" id="PTHR11365">
    <property type="entry name" value="5-OXOPROLINASE RELATED"/>
    <property type="match status" value="1"/>
</dbReference>
<dbReference type="SUPFAM" id="SSF53067">
    <property type="entry name" value="Actin-like ATPase domain"/>
    <property type="match status" value="1"/>
</dbReference>
<dbReference type="RefSeq" id="WP_189083637.1">
    <property type="nucleotide sequence ID" value="NZ_BMRJ01000001.1"/>
</dbReference>
<sequence length="666" mass="68919">MRIGIECGGTFTDVVVVDDVGRIVATNKVFSTPEDPSLAVLEGLGGLPDELVDGAELMHGSTVATNALLERKGGPIGLITTKGFRDLVFLQRQDRTRMYDLGYTKPEPLVARRHIVEVDERVSAEGEVLRGLDEEGVARAVATLAEAGVSAIAVCLLHAYANPEHERRIAAAIEAAGLGLPVSLSHEVVREFREYERTTTTVVDAFIRPRVGVYLENLRSHVAERSIRSMAVMQSNGGIVPPEAAISRPVTMLLSGPAAGVSGAVTIASAAGVDRIVTMDMGGTSTDVSFVEGEEPELATGTVVDGLPLRVPLVDIHTVGAGGGSIVHIDAGGLLSVGPESAGADPGPACYGRGGTRPTITDANLLVGAMPAGARLAGRFELDRDAARAAFEPLAAALGRSVEQVAADALQLADVTMAGAIREVSLERGHELDGAALIAYGGAGALHAASVAEELGIDRVLVPPHAGLTSAYGLLTASFKRDFSATWFQPDLAAVSAAELAAACREIEAAARAEIAATGVAAGGLVASWLADIRYRGQGFELAVPFAPGDEAGELLAGFHAAHHRQFGHSSEQRAAQLVTVRLRLTGEKPPVAAVQTAANDTPAGTTSILVDGERRDAPVLHRGGMSAPVQGPAVVADDTSTTLVPAGWLAEIDEHGNLLLERSAA</sequence>
<keyword evidence="4" id="KW-1185">Reference proteome</keyword>
<feature type="domain" description="Hydantoinase A/oxoprolinase" evidence="1">
    <location>
        <begin position="197"/>
        <end position="481"/>
    </location>
</feature>
<dbReference type="Pfam" id="PF01968">
    <property type="entry name" value="Hydantoinase_A"/>
    <property type="match status" value="1"/>
</dbReference>
<dbReference type="InterPro" id="IPR002821">
    <property type="entry name" value="Hydantoinase_A"/>
</dbReference>
<reference evidence="3" key="1">
    <citation type="journal article" date="2014" name="Int. J. Syst. Evol. Microbiol.">
        <title>Complete genome sequence of Corynebacterium casei LMG S-19264T (=DSM 44701T), isolated from a smear-ripened cheese.</title>
        <authorList>
            <consortium name="US DOE Joint Genome Institute (JGI-PGF)"/>
            <person name="Walter F."/>
            <person name="Albersmeier A."/>
            <person name="Kalinowski J."/>
            <person name="Ruckert C."/>
        </authorList>
    </citation>
    <scope>NUCLEOTIDE SEQUENCE</scope>
    <source>
        <strain evidence="3">JCM 3346</strain>
    </source>
</reference>
<dbReference type="Proteomes" id="UP000610303">
    <property type="component" value="Unassembled WGS sequence"/>
</dbReference>
<evidence type="ECO:0000313" key="4">
    <source>
        <dbReference type="Proteomes" id="UP000610303"/>
    </source>
</evidence>
<protein>
    <submittedName>
        <fullName evidence="3">Hydantoinase</fullName>
    </submittedName>
</protein>
<dbReference type="InterPro" id="IPR045079">
    <property type="entry name" value="Oxoprolinase-like"/>
</dbReference>